<accession>A0A1H1VBR5</accession>
<keyword evidence="4" id="KW-1185">Reference proteome</keyword>
<keyword evidence="2" id="KW-0472">Membrane</keyword>
<gene>
    <name evidence="3" type="ORF">SAMN05216221_2717</name>
</gene>
<dbReference type="PANTHER" id="PTHR30093:SF47">
    <property type="entry name" value="TYPE IV PILUS NON-CORE MINOR PILIN PILE"/>
    <property type="match status" value="1"/>
</dbReference>
<dbReference type="PROSITE" id="PS00409">
    <property type="entry name" value="PROKAR_NTER_METHYL"/>
    <property type="match status" value="1"/>
</dbReference>
<dbReference type="PRINTS" id="PR00813">
    <property type="entry name" value="BCTERIALGSPG"/>
</dbReference>
<dbReference type="SUPFAM" id="SSF54523">
    <property type="entry name" value="Pili subunits"/>
    <property type="match status" value="1"/>
</dbReference>
<proteinExistence type="predicted"/>
<dbReference type="AlphaFoldDB" id="A0A1H1VBR5"/>
<evidence type="ECO:0000313" key="3">
    <source>
        <dbReference type="EMBL" id="SDS81911.1"/>
    </source>
</evidence>
<dbReference type="NCBIfam" id="TIGR02532">
    <property type="entry name" value="IV_pilin_GFxxxE"/>
    <property type="match status" value="1"/>
</dbReference>
<dbReference type="InterPro" id="IPR031982">
    <property type="entry name" value="PilE-like"/>
</dbReference>
<keyword evidence="2" id="KW-1133">Transmembrane helix</keyword>
<name>A0A1H1VBR5_9PSED</name>
<dbReference type="GO" id="GO:0015627">
    <property type="term" value="C:type II protein secretion system complex"/>
    <property type="evidence" value="ECO:0007669"/>
    <property type="project" value="InterPro"/>
</dbReference>
<dbReference type="Pfam" id="PF16732">
    <property type="entry name" value="ComP_DUS"/>
    <property type="match status" value="1"/>
</dbReference>
<dbReference type="GO" id="GO:0043683">
    <property type="term" value="P:type IV pilus assembly"/>
    <property type="evidence" value="ECO:0007669"/>
    <property type="project" value="InterPro"/>
</dbReference>
<dbReference type="GO" id="GO:0015628">
    <property type="term" value="P:protein secretion by the type II secretion system"/>
    <property type="evidence" value="ECO:0007669"/>
    <property type="project" value="InterPro"/>
</dbReference>
<dbReference type="InterPro" id="IPR045584">
    <property type="entry name" value="Pilin-like"/>
</dbReference>
<dbReference type="InterPro" id="IPR000983">
    <property type="entry name" value="Bac_GSPG_pilin"/>
</dbReference>
<reference evidence="4" key="1">
    <citation type="submission" date="2016-10" db="EMBL/GenBank/DDBJ databases">
        <authorList>
            <person name="Varghese N."/>
            <person name="Submissions S."/>
        </authorList>
    </citation>
    <scope>NUCLEOTIDE SEQUENCE [LARGE SCALE GENOMIC DNA]</scope>
    <source>
        <strain evidence="4">KCTC 32247</strain>
    </source>
</reference>
<dbReference type="InterPro" id="IPR012902">
    <property type="entry name" value="N_methyl_site"/>
</dbReference>
<organism evidence="3 4">
    <name type="scientific">Pseudomonas oryzae</name>
    <dbReference type="NCBI Taxonomy" id="1392877"/>
    <lineage>
        <taxon>Bacteria</taxon>
        <taxon>Pseudomonadati</taxon>
        <taxon>Pseudomonadota</taxon>
        <taxon>Gammaproteobacteria</taxon>
        <taxon>Pseudomonadales</taxon>
        <taxon>Pseudomonadaceae</taxon>
        <taxon>Pseudomonas</taxon>
    </lineage>
</organism>
<dbReference type="Pfam" id="PF07963">
    <property type="entry name" value="N_methyl"/>
    <property type="match status" value="1"/>
</dbReference>
<dbReference type="Gene3D" id="3.30.700.10">
    <property type="entry name" value="Glycoprotein, Type 4 Pilin"/>
    <property type="match status" value="1"/>
</dbReference>
<protein>
    <submittedName>
        <fullName evidence="3">Type IV pilus assembly protein PilE</fullName>
    </submittedName>
</protein>
<keyword evidence="1" id="KW-0488">Methylation</keyword>
<evidence type="ECO:0000256" key="1">
    <source>
        <dbReference type="ARBA" id="ARBA00022481"/>
    </source>
</evidence>
<dbReference type="STRING" id="1392877.SAMN05216221_2717"/>
<evidence type="ECO:0000256" key="2">
    <source>
        <dbReference type="SAM" id="Phobius"/>
    </source>
</evidence>
<keyword evidence="2" id="KW-0812">Transmembrane</keyword>
<dbReference type="PANTHER" id="PTHR30093">
    <property type="entry name" value="GENERAL SECRETION PATHWAY PROTEIN G"/>
    <property type="match status" value="1"/>
</dbReference>
<dbReference type="RefSeq" id="WP_269458056.1">
    <property type="nucleotide sequence ID" value="NZ_LT629751.1"/>
</dbReference>
<dbReference type="Proteomes" id="UP000243359">
    <property type="component" value="Chromosome I"/>
</dbReference>
<evidence type="ECO:0000313" key="4">
    <source>
        <dbReference type="Proteomes" id="UP000243359"/>
    </source>
</evidence>
<feature type="transmembrane region" description="Helical" evidence="2">
    <location>
        <begin position="12"/>
        <end position="32"/>
    </location>
</feature>
<sequence length="130" mass="14031">MELKRQRGFTLIELLITVAIVAILAAIAYPSYQQYVIRGNRAAAQAQMMDIANRQQQYLLANRSYASKAQLEASGFALPSDVSSRYSYDITLGAGAMPTYTITFTATGTQVADGDLTLGSDGVKTPAGKW</sequence>
<dbReference type="EMBL" id="LT629751">
    <property type="protein sequence ID" value="SDS81911.1"/>
    <property type="molecule type" value="Genomic_DNA"/>
</dbReference>